<evidence type="ECO:0000313" key="12">
    <source>
        <dbReference type="Proteomes" id="UP000318017"/>
    </source>
</evidence>
<evidence type="ECO:0000259" key="10">
    <source>
        <dbReference type="Pfam" id="PF01035"/>
    </source>
</evidence>
<accession>A0A518G7J8</accession>
<evidence type="ECO:0000256" key="1">
    <source>
        <dbReference type="ARBA" id="ARBA00001286"/>
    </source>
</evidence>
<dbReference type="Gene3D" id="1.10.10.10">
    <property type="entry name" value="Winged helix-like DNA-binding domain superfamily/Winged helix DNA-binding domain"/>
    <property type="match status" value="1"/>
</dbReference>
<dbReference type="PANTHER" id="PTHR10815">
    <property type="entry name" value="METHYLATED-DNA--PROTEIN-CYSTEINE METHYLTRANSFERASE"/>
    <property type="match status" value="1"/>
</dbReference>
<evidence type="ECO:0000256" key="5">
    <source>
        <dbReference type="ARBA" id="ARBA00022679"/>
    </source>
</evidence>
<sequence>MEAEWTSQGLYRCEFQSRSAVPPLGLVVDQPPVSDQARREGESEENPLSQPATVHQARLGLEKWLATYFETGVLQWEIDWFDWSGVSPFHRKALTVCFEIPSGQVLTYGEVASRCGSPQAARAVGGAMARNRWPLIIPCHRVMGAGGQLTGYSGSGGVDTKQALLSFERERAASSRRNGSDH</sequence>
<dbReference type="KEGG" id="ahel:Q31a_28860"/>
<evidence type="ECO:0000256" key="6">
    <source>
        <dbReference type="ARBA" id="ARBA00022763"/>
    </source>
</evidence>
<evidence type="ECO:0000256" key="8">
    <source>
        <dbReference type="ARBA" id="ARBA00049348"/>
    </source>
</evidence>
<evidence type="ECO:0000256" key="4">
    <source>
        <dbReference type="ARBA" id="ARBA00022603"/>
    </source>
</evidence>
<dbReference type="GO" id="GO:0032259">
    <property type="term" value="P:methylation"/>
    <property type="evidence" value="ECO:0007669"/>
    <property type="project" value="UniProtKB-KW"/>
</dbReference>
<comment type="catalytic activity">
    <reaction evidence="8">
        <text>a 6-O-methyl-2'-deoxyguanosine in DNA + L-cysteinyl-[protein] = S-methyl-L-cysteinyl-[protein] + a 2'-deoxyguanosine in DNA</text>
        <dbReference type="Rhea" id="RHEA:24000"/>
        <dbReference type="Rhea" id="RHEA-COMP:10131"/>
        <dbReference type="Rhea" id="RHEA-COMP:10132"/>
        <dbReference type="Rhea" id="RHEA-COMP:11367"/>
        <dbReference type="Rhea" id="RHEA-COMP:11368"/>
        <dbReference type="ChEBI" id="CHEBI:29950"/>
        <dbReference type="ChEBI" id="CHEBI:82612"/>
        <dbReference type="ChEBI" id="CHEBI:85445"/>
        <dbReference type="ChEBI" id="CHEBI:85448"/>
        <dbReference type="EC" id="2.1.1.63"/>
    </reaction>
</comment>
<evidence type="ECO:0000256" key="7">
    <source>
        <dbReference type="ARBA" id="ARBA00023204"/>
    </source>
</evidence>
<dbReference type="PROSITE" id="PS00374">
    <property type="entry name" value="MGMT"/>
    <property type="match status" value="1"/>
</dbReference>
<comment type="similarity">
    <text evidence="2">Belongs to the MGMT family.</text>
</comment>
<dbReference type="FunFam" id="1.10.10.10:FF:000214">
    <property type="entry name" value="Methylated-DNA--protein-cysteine methyltransferase"/>
    <property type="match status" value="1"/>
</dbReference>
<keyword evidence="4 11" id="KW-0489">Methyltransferase</keyword>
<feature type="region of interest" description="Disordered" evidence="9">
    <location>
        <begin position="29"/>
        <end position="51"/>
    </location>
</feature>
<keyword evidence="6" id="KW-0227">DNA damage</keyword>
<keyword evidence="12" id="KW-1185">Reference proteome</keyword>
<organism evidence="11 12">
    <name type="scientific">Aureliella helgolandensis</name>
    <dbReference type="NCBI Taxonomy" id="2527968"/>
    <lineage>
        <taxon>Bacteria</taxon>
        <taxon>Pseudomonadati</taxon>
        <taxon>Planctomycetota</taxon>
        <taxon>Planctomycetia</taxon>
        <taxon>Pirellulales</taxon>
        <taxon>Pirellulaceae</taxon>
        <taxon>Aureliella</taxon>
    </lineage>
</organism>
<evidence type="ECO:0000256" key="9">
    <source>
        <dbReference type="SAM" id="MobiDB-lite"/>
    </source>
</evidence>
<dbReference type="EC" id="2.1.1.63" evidence="3"/>
<dbReference type="NCBIfam" id="TIGR00589">
    <property type="entry name" value="ogt"/>
    <property type="match status" value="1"/>
</dbReference>
<dbReference type="InterPro" id="IPR036388">
    <property type="entry name" value="WH-like_DNA-bd_sf"/>
</dbReference>
<name>A0A518G7J8_9BACT</name>
<evidence type="ECO:0000256" key="3">
    <source>
        <dbReference type="ARBA" id="ARBA00011918"/>
    </source>
</evidence>
<dbReference type="SUPFAM" id="SSF46767">
    <property type="entry name" value="Methylated DNA-protein cysteine methyltransferase, C-terminal domain"/>
    <property type="match status" value="1"/>
</dbReference>
<keyword evidence="7" id="KW-0234">DNA repair</keyword>
<reference evidence="11 12" key="1">
    <citation type="submission" date="2019-02" db="EMBL/GenBank/DDBJ databases">
        <title>Deep-cultivation of Planctomycetes and their phenomic and genomic characterization uncovers novel biology.</title>
        <authorList>
            <person name="Wiegand S."/>
            <person name="Jogler M."/>
            <person name="Boedeker C."/>
            <person name="Pinto D."/>
            <person name="Vollmers J."/>
            <person name="Rivas-Marin E."/>
            <person name="Kohn T."/>
            <person name="Peeters S.H."/>
            <person name="Heuer A."/>
            <person name="Rast P."/>
            <person name="Oberbeckmann S."/>
            <person name="Bunk B."/>
            <person name="Jeske O."/>
            <person name="Meyerdierks A."/>
            <person name="Storesund J.E."/>
            <person name="Kallscheuer N."/>
            <person name="Luecker S."/>
            <person name="Lage O.M."/>
            <person name="Pohl T."/>
            <person name="Merkel B.J."/>
            <person name="Hornburger P."/>
            <person name="Mueller R.-W."/>
            <person name="Bruemmer F."/>
            <person name="Labrenz M."/>
            <person name="Spormann A.M."/>
            <person name="Op den Camp H."/>
            <person name="Overmann J."/>
            <person name="Amann R."/>
            <person name="Jetten M.S.M."/>
            <person name="Mascher T."/>
            <person name="Medema M.H."/>
            <person name="Devos D.P."/>
            <person name="Kaster A.-K."/>
            <person name="Ovreas L."/>
            <person name="Rohde M."/>
            <person name="Galperin M.Y."/>
            <person name="Jogler C."/>
        </authorList>
    </citation>
    <scope>NUCLEOTIDE SEQUENCE [LARGE SCALE GENOMIC DNA]</scope>
    <source>
        <strain evidence="11 12">Q31a</strain>
    </source>
</reference>
<dbReference type="AlphaFoldDB" id="A0A518G7J8"/>
<dbReference type="EMBL" id="CP036298">
    <property type="protein sequence ID" value="QDV24566.1"/>
    <property type="molecule type" value="Genomic_DNA"/>
</dbReference>
<keyword evidence="5 11" id="KW-0808">Transferase</keyword>
<dbReference type="CDD" id="cd06445">
    <property type="entry name" value="ATase"/>
    <property type="match status" value="1"/>
</dbReference>
<comment type="catalytic activity">
    <reaction evidence="1">
        <text>a 4-O-methyl-thymidine in DNA + L-cysteinyl-[protein] = a thymidine in DNA + S-methyl-L-cysteinyl-[protein]</text>
        <dbReference type="Rhea" id="RHEA:53428"/>
        <dbReference type="Rhea" id="RHEA-COMP:10131"/>
        <dbReference type="Rhea" id="RHEA-COMP:10132"/>
        <dbReference type="Rhea" id="RHEA-COMP:13555"/>
        <dbReference type="Rhea" id="RHEA-COMP:13556"/>
        <dbReference type="ChEBI" id="CHEBI:29950"/>
        <dbReference type="ChEBI" id="CHEBI:82612"/>
        <dbReference type="ChEBI" id="CHEBI:137386"/>
        <dbReference type="ChEBI" id="CHEBI:137387"/>
        <dbReference type="EC" id="2.1.1.63"/>
    </reaction>
</comment>
<dbReference type="InterPro" id="IPR014048">
    <property type="entry name" value="MethylDNA_cys_MeTrfase_DNA-bd"/>
</dbReference>
<dbReference type="GO" id="GO:0006281">
    <property type="term" value="P:DNA repair"/>
    <property type="evidence" value="ECO:0007669"/>
    <property type="project" value="UniProtKB-KW"/>
</dbReference>
<dbReference type="PANTHER" id="PTHR10815:SF13">
    <property type="entry name" value="METHYLATED-DNA--PROTEIN-CYSTEINE METHYLTRANSFERASE"/>
    <property type="match status" value="1"/>
</dbReference>
<dbReference type="InterPro" id="IPR036217">
    <property type="entry name" value="MethylDNA_cys_MeTrfase_DNAb"/>
</dbReference>
<evidence type="ECO:0000313" key="11">
    <source>
        <dbReference type="EMBL" id="QDV24566.1"/>
    </source>
</evidence>
<dbReference type="OrthoDB" id="9783680at2"/>
<dbReference type="Pfam" id="PF01035">
    <property type="entry name" value="DNA_binding_1"/>
    <property type="match status" value="1"/>
</dbReference>
<evidence type="ECO:0000256" key="2">
    <source>
        <dbReference type="ARBA" id="ARBA00008711"/>
    </source>
</evidence>
<protein>
    <recommendedName>
        <fullName evidence="3">methylated-DNA--[protein]-cysteine S-methyltransferase</fullName>
        <ecNumber evidence="3">2.1.1.63</ecNumber>
    </recommendedName>
</protein>
<feature type="domain" description="Methylated-DNA-[protein]-cysteine S-methyltransferase DNA binding" evidence="10">
    <location>
        <begin position="88"/>
        <end position="169"/>
    </location>
</feature>
<dbReference type="Proteomes" id="UP000318017">
    <property type="component" value="Chromosome"/>
</dbReference>
<dbReference type="InterPro" id="IPR001497">
    <property type="entry name" value="MethylDNA_cys_MeTrfase_AS"/>
</dbReference>
<proteinExistence type="inferred from homology"/>
<dbReference type="GO" id="GO:0003908">
    <property type="term" value="F:methylated-DNA-[protein]-cysteine S-methyltransferase activity"/>
    <property type="evidence" value="ECO:0007669"/>
    <property type="project" value="UniProtKB-EC"/>
</dbReference>
<gene>
    <name evidence="11" type="primary">ogt</name>
    <name evidence="11" type="ORF">Q31a_28860</name>
</gene>